<dbReference type="EMBL" id="QEFC01011856">
    <property type="protein sequence ID" value="KAE9444544.1"/>
    <property type="molecule type" value="Genomic_DNA"/>
</dbReference>
<protein>
    <recommendedName>
        <fullName evidence="2">Retrotransposon Copia-like N-terminal domain-containing protein</fullName>
    </recommendedName>
</protein>
<feature type="domain" description="Retrotransposon Copia-like N-terminal" evidence="2">
    <location>
        <begin position="2"/>
        <end position="39"/>
    </location>
</feature>
<comment type="caution">
    <text evidence="3">The sequence shown here is derived from an EMBL/GenBank/DDBJ whole genome shotgun (WGS) entry which is preliminary data.</text>
</comment>
<feature type="non-terminal residue" evidence="3">
    <location>
        <position position="1"/>
    </location>
</feature>
<accession>A0A6A4KJE2</accession>
<proteinExistence type="predicted"/>
<evidence type="ECO:0000313" key="3">
    <source>
        <dbReference type="EMBL" id="KAE9444544.1"/>
    </source>
</evidence>
<feature type="compositionally biased region" description="Gly residues" evidence="1">
    <location>
        <begin position="81"/>
        <end position="100"/>
    </location>
</feature>
<evidence type="ECO:0000256" key="1">
    <source>
        <dbReference type="SAM" id="MobiDB-lite"/>
    </source>
</evidence>
<dbReference type="InterPro" id="IPR029472">
    <property type="entry name" value="Copia-like_N"/>
</dbReference>
<name>A0A6A4KJE2_9ERIC</name>
<evidence type="ECO:0000259" key="2">
    <source>
        <dbReference type="Pfam" id="PF14244"/>
    </source>
</evidence>
<dbReference type="AlphaFoldDB" id="A0A6A4KJE2"/>
<feature type="region of interest" description="Disordered" evidence="1">
    <location>
        <begin position="81"/>
        <end position="107"/>
    </location>
</feature>
<reference evidence="3" key="1">
    <citation type="journal article" date="2019" name="Genome Biol. Evol.">
        <title>The Rhododendron genome and chromosomal organization provide insight into shared whole-genome duplications across the heath family (Ericaceae).</title>
        <authorList>
            <person name="Soza V.L."/>
            <person name="Lindsley D."/>
            <person name="Waalkes A."/>
            <person name="Ramage E."/>
            <person name="Patwardhan R.P."/>
            <person name="Burton J.N."/>
            <person name="Adey A."/>
            <person name="Kumar A."/>
            <person name="Qiu R."/>
            <person name="Shendure J."/>
            <person name="Hall B."/>
        </authorList>
    </citation>
    <scope>NUCLEOTIDE SEQUENCE</scope>
    <source>
        <strain evidence="3">RSF 1966-606</strain>
    </source>
</reference>
<sequence length="107" mass="11538">SVTIKLCPTNYFAWKQLMLTFLESHRLSGFVDGTITPPNKPSLPRESTVSEDDLWEEEVKRRRDRKMILADSVEYGAVGVGAERGGGGHSGASAGVGSGEGDSERVV</sequence>
<dbReference type="OrthoDB" id="1845088at2759"/>
<organism evidence="3">
    <name type="scientific">Rhododendron williamsianum</name>
    <dbReference type="NCBI Taxonomy" id="262921"/>
    <lineage>
        <taxon>Eukaryota</taxon>
        <taxon>Viridiplantae</taxon>
        <taxon>Streptophyta</taxon>
        <taxon>Embryophyta</taxon>
        <taxon>Tracheophyta</taxon>
        <taxon>Spermatophyta</taxon>
        <taxon>Magnoliopsida</taxon>
        <taxon>eudicotyledons</taxon>
        <taxon>Gunneridae</taxon>
        <taxon>Pentapetalae</taxon>
        <taxon>asterids</taxon>
        <taxon>Ericales</taxon>
        <taxon>Ericaceae</taxon>
        <taxon>Ericoideae</taxon>
        <taxon>Rhodoreae</taxon>
        <taxon>Rhododendron</taxon>
    </lineage>
</organism>
<gene>
    <name evidence="3" type="ORF">C3L33_23558</name>
</gene>
<dbReference type="Pfam" id="PF14244">
    <property type="entry name" value="Retrotran_gag_3"/>
    <property type="match status" value="1"/>
</dbReference>